<accession>A0A232FJM0</accession>
<dbReference type="Proteomes" id="UP000215335">
    <property type="component" value="Unassembled WGS sequence"/>
</dbReference>
<dbReference type="EMBL" id="NNAY01000104">
    <property type="protein sequence ID" value="OXU30934.1"/>
    <property type="molecule type" value="Genomic_DNA"/>
</dbReference>
<dbReference type="AlphaFoldDB" id="A0A232FJM0"/>
<proteinExistence type="predicted"/>
<comment type="caution">
    <text evidence="1">The sequence shown here is derived from an EMBL/GenBank/DDBJ whole genome shotgun (WGS) entry which is preliminary data.</text>
</comment>
<evidence type="ECO:0000313" key="1">
    <source>
        <dbReference type="EMBL" id="OXU30934.1"/>
    </source>
</evidence>
<evidence type="ECO:0000313" key="2">
    <source>
        <dbReference type="Proteomes" id="UP000215335"/>
    </source>
</evidence>
<reference evidence="1 2" key="1">
    <citation type="journal article" date="2017" name="Curr. Biol.">
        <title>The Evolution of Venom by Co-option of Single-Copy Genes.</title>
        <authorList>
            <person name="Martinson E.O."/>
            <person name="Mrinalini"/>
            <person name="Kelkar Y.D."/>
            <person name="Chang C.H."/>
            <person name="Werren J.H."/>
        </authorList>
    </citation>
    <scope>NUCLEOTIDE SEQUENCE [LARGE SCALE GENOMIC DNA]</scope>
    <source>
        <strain evidence="1 2">Alberta</strain>
        <tissue evidence="1">Whole body</tissue>
    </source>
</reference>
<protein>
    <submittedName>
        <fullName evidence="1">Uncharacterized protein</fullName>
    </submittedName>
</protein>
<keyword evidence="2" id="KW-1185">Reference proteome</keyword>
<sequence length="246" mass="28385">MTYLGQTRHVVASVPYYDSFDIFYKSSQEHWSDNSILPKTPLRYNDLNKQIELDLSYFFDLETEITSLQIQTVKPYDASEGYLCTVGMDDVNVTLKRLDSQFKTLKQMEVAIKDLQSVSLTHGRISCCHNTLKDRGAHIYWTHLGHLNKICEFLDADLQRRAMISYDQLQLFEAEMLYESLKTIPTNLPGGDTVILQTYYIMKILDDKHPESMPTEQRSLSKDQATNKRRIFGSVLVCMMVTSVLS</sequence>
<organism evidence="1 2">
    <name type="scientific">Trichomalopsis sarcophagae</name>
    <dbReference type="NCBI Taxonomy" id="543379"/>
    <lineage>
        <taxon>Eukaryota</taxon>
        <taxon>Metazoa</taxon>
        <taxon>Ecdysozoa</taxon>
        <taxon>Arthropoda</taxon>
        <taxon>Hexapoda</taxon>
        <taxon>Insecta</taxon>
        <taxon>Pterygota</taxon>
        <taxon>Neoptera</taxon>
        <taxon>Endopterygota</taxon>
        <taxon>Hymenoptera</taxon>
        <taxon>Apocrita</taxon>
        <taxon>Proctotrupomorpha</taxon>
        <taxon>Chalcidoidea</taxon>
        <taxon>Pteromalidae</taxon>
        <taxon>Pteromalinae</taxon>
        <taxon>Trichomalopsis</taxon>
    </lineage>
</organism>
<name>A0A232FJM0_9HYME</name>
<gene>
    <name evidence="1" type="ORF">TSAR_013162</name>
</gene>